<comment type="caution">
    <text evidence="2">The sequence shown here is derived from an EMBL/GenBank/DDBJ whole genome shotgun (WGS) entry which is preliminary data.</text>
</comment>
<keyword evidence="3" id="KW-1185">Reference proteome</keyword>
<protein>
    <recommendedName>
        <fullName evidence="1">F-box domain-containing protein</fullName>
    </recommendedName>
</protein>
<dbReference type="EMBL" id="JANIEX010000004">
    <property type="protein sequence ID" value="KAJ3576802.1"/>
    <property type="molecule type" value="Genomic_DNA"/>
</dbReference>
<organism evidence="2 3">
    <name type="scientific">Leucocoprinus birnbaumii</name>
    <dbReference type="NCBI Taxonomy" id="56174"/>
    <lineage>
        <taxon>Eukaryota</taxon>
        <taxon>Fungi</taxon>
        <taxon>Dikarya</taxon>
        <taxon>Basidiomycota</taxon>
        <taxon>Agaricomycotina</taxon>
        <taxon>Agaricomycetes</taxon>
        <taxon>Agaricomycetidae</taxon>
        <taxon>Agaricales</taxon>
        <taxon>Agaricineae</taxon>
        <taxon>Agaricaceae</taxon>
        <taxon>Leucocoprinus</taxon>
    </lineage>
</organism>
<proteinExistence type="predicted"/>
<dbReference type="Proteomes" id="UP001213000">
    <property type="component" value="Unassembled WGS sequence"/>
</dbReference>
<dbReference type="Gene3D" id="1.20.1280.50">
    <property type="match status" value="1"/>
</dbReference>
<evidence type="ECO:0000259" key="1">
    <source>
        <dbReference type="SMART" id="SM00256"/>
    </source>
</evidence>
<evidence type="ECO:0000313" key="3">
    <source>
        <dbReference type="Proteomes" id="UP001213000"/>
    </source>
</evidence>
<reference evidence="2" key="1">
    <citation type="submission" date="2022-07" db="EMBL/GenBank/DDBJ databases">
        <title>Genome Sequence of Leucocoprinus birnbaumii.</title>
        <authorList>
            <person name="Buettner E."/>
        </authorList>
    </citation>
    <scope>NUCLEOTIDE SEQUENCE</scope>
    <source>
        <strain evidence="2">VT141</strain>
    </source>
</reference>
<dbReference type="SUPFAM" id="SSF81383">
    <property type="entry name" value="F-box domain"/>
    <property type="match status" value="1"/>
</dbReference>
<dbReference type="AlphaFoldDB" id="A0AAD5YYS5"/>
<feature type="domain" description="F-box" evidence="1">
    <location>
        <begin position="8"/>
        <end position="48"/>
    </location>
</feature>
<dbReference type="InterPro" id="IPR001810">
    <property type="entry name" value="F-box_dom"/>
</dbReference>
<dbReference type="InterPro" id="IPR036047">
    <property type="entry name" value="F-box-like_dom_sf"/>
</dbReference>
<gene>
    <name evidence="2" type="ORF">NP233_g185</name>
</gene>
<sequence length="636" mass="69829">MEGILKCLNPDILLEILGHLSATDIIWCKLTCKAMNKIAQKRCLWISLYRQCPYPVPVLDVTCCSVTEIQRALCRADHLHHALSLPSPHLPKIVNPGLTLGKSKDPRKSICLGVHESYVTYLHLSQLRDPDVICWYQLDGSGAFDTLTPVFTYTVLRSRRWTRLPLQFALDDGFSWSLDKETGQLHLTDVSKDGDEMLNLLVSVLTHIKPMEPRFEICSSILLTPYWAETQDITLINIQSKRQQRFLLHSKLSPNRPVEIGRKPDDYQTQYFIVKGYLIHVFDGSCMEVYELPEPLSEAPFETEDLFPVHHGPLPHRVVDLQIFTSSISSSLTFVGGGEPDDIRLGRPYKITLFLLDTRKHYISMLAEAIAGGVASYVDRRMALVYAPATCCISGIIATRSSTKGKNYEIGAFPGARAHQMLQHIRITLAHEPFIVMNSLHLSSDIVNQFEDFDVFGGKLVCWHYHLGGAKGQGKRVNVVDYLRLCPHVLTQGDYEEAPPLIPFPQLPPLIPFPQLPPINSVPPAPSIGAATPASPSTPASTIAPASTVTSIPSFLLPPLLPFPQLPPLLPQLPPLPSAASDVSPIVQAARPAASHLEGVQPCSTGLPVGVAKVSAAPNLAAAAAATTPTTLGSRI</sequence>
<evidence type="ECO:0000313" key="2">
    <source>
        <dbReference type="EMBL" id="KAJ3576802.1"/>
    </source>
</evidence>
<dbReference type="Pfam" id="PF12937">
    <property type="entry name" value="F-box-like"/>
    <property type="match status" value="1"/>
</dbReference>
<dbReference type="CDD" id="cd09917">
    <property type="entry name" value="F-box_SF"/>
    <property type="match status" value="1"/>
</dbReference>
<dbReference type="SMART" id="SM00256">
    <property type="entry name" value="FBOX"/>
    <property type="match status" value="1"/>
</dbReference>
<name>A0AAD5YYS5_9AGAR</name>
<accession>A0AAD5YYS5</accession>